<keyword evidence="6" id="KW-1185">Reference proteome</keyword>
<evidence type="ECO:0000256" key="1">
    <source>
        <dbReference type="ARBA" id="ARBA00023015"/>
    </source>
</evidence>
<dbReference type="PRINTS" id="PR00032">
    <property type="entry name" value="HTHARAC"/>
</dbReference>
<dbReference type="InterPro" id="IPR018060">
    <property type="entry name" value="HTH_AraC"/>
</dbReference>
<name>A0A5C4VFG1_9ACTN</name>
<dbReference type="SMART" id="SM00342">
    <property type="entry name" value="HTH_ARAC"/>
    <property type="match status" value="1"/>
</dbReference>
<evidence type="ECO:0000256" key="3">
    <source>
        <dbReference type="ARBA" id="ARBA00023163"/>
    </source>
</evidence>
<dbReference type="GO" id="GO:0003700">
    <property type="term" value="F:DNA-binding transcription factor activity"/>
    <property type="evidence" value="ECO:0007669"/>
    <property type="project" value="InterPro"/>
</dbReference>
<dbReference type="Proteomes" id="UP000311713">
    <property type="component" value="Unassembled WGS sequence"/>
</dbReference>
<dbReference type="PROSITE" id="PS00041">
    <property type="entry name" value="HTH_ARAC_FAMILY_1"/>
    <property type="match status" value="1"/>
</dbReference>
<dbReference type="InterPro" id="IPR020449">
    <property type="entry name" value="Tscrpt_reg_AraC-type_HTH"/>
</dbReference>
<sequence>MESSMKCSVERVIDAMHKNLGEQLTIDDMARIAMFSKFHFSRTFRAETGMSPGRFLSALRLEAAKRLLLSTALSVADISNRVGYSSVGTFSTRFKAAVGVAPTVYRATGGHTAWRAVQSPGGQGRGSSTVSGHISFPVPAWNAPVFVGLFPDVVPQGAPVRCAELRGPGNYLLEDVPNGVWHVLACSAVPAGEPDGPEDEAAPPLRLVGGSGPLAVGPGLGRASADMLLRRAESFDPPVLVALAPVAEAERVIPVAS</sequence>
<dbReference type="Pfam" id="PF12833">
    <property type="entry name" value="HTH_18"/>
    <property type="match status" value="1"/>
</dbReference>
<keyword evidence="3" id="KW-0804">Transcription</keyword>
<dbReference type="PROSITE" id="PS01124">
    <property type="entry name" value="HTH_ARAC_FAMILY_2"/>
    <property type="match status" value="1"/>
</dbReference>
<dbReference type="PANTHER" id="PTHR46796:SF2">
    <property type="entry name" value="TRANSCRIPTIONAL REGULATORY PROTEIN"/>
    <property type="match status" value="1"/>
</dbReference>
<protein>
    <submittedName>
        <fullName evidence="5">Helix-turn-helix transcriptional regulator</fullName>
    </submittedName>
</protein>
<dbReference type="Gene3D" id="1.10.10.60">
    <property type="entry name" value="Homeodomain-like"/>
    <property type="match status" value="2"/>
</dbReference>
<gene>
    <name evidence="5" type="ORF">FH715_01155</name>
</gene>
<evidence type="ECO:0000256" key="2">
    <source>
        <dbReference type="ARBA" id="ARBA00023125"/>
    </source>
</evidence>
<dbReference type="EMBL" id="VDGT01000001">
    <property type="protein sequence ID" value="TNM34325.1"/>
    <property type="molecule type" value="Genomic_DNA"/>
</dbReference>
<evidence type="ECO:0000313" key="5">
    <source>
        <dbReference type="EMBL" id="TNM34325.1"/>
    </source>
</evidence>
<dbReference type="InterPro" id="IPR009057">
    <property type="entry name" value="Homeodomain-like_sf"/>
</dbReference>
<organism evidence="5 6">
    <name type="scientific">Streptomyces sedi</name>
    <dbReference type="NCBI Taxonomy" id="555059"/>
    <lineage>
        <taxon>Bacteria</taxon>
        <taxon>Bacillati</taxon>
        <taxon>Actinomycetota</taxon>
        <taxon>Actinomycetes</taxon>
        <taxon>Kitasatosporales</taxon>
        <taxon>Streptomycetaceae</taxon>
        <taxon>Streptomyces</taxon>
    </lineage>
</organism>
<dbReference type="InterPro" id="IPR018062">
    <property type="entry name" value="HTH_AraC-typ_CS"/>
</dbReference>
<reference evidence="5 6" key="1">
    <citation type="submission" date="2019-06" db="EMBL/GenBank/DDBJ databases">
        <title>Draft genome of Streptomyces sedi sp. JCM16909.</title>
        <authorList>
            <person name="Klykleung N."/>
            <person name="Tanasupawat S."/>
            <person name="Kudo T."/>
            <person name="Yuki M."/>
            <person name="Ohkuma M."/>
        </authorList>
    </citation>
    <scope>NUCLEOTIDE SEQUENCE [LARGE SCALE GENOMIC DNA]</scope>
    <source>
        <strain evidence="5 6">JCM 16909</strain>
    </source>
</reference>
<dbReference type="SUPFAM" id="SSF46689">
    <property type="entry name" value="Homeodomain-like"/>
    <property type="match status" value="2"/>
</dbReference>
<comment type="caution">
    <text evidence="5">The sequence shown here is derived from an EMBL/GenBank/DDBJ whole genome shotgun (WGS) entry which is preliminary data.</text>
</comment>
<keyword evidence="1" id="KW-0805">Transcription regulation</keyword>
<evidence type="ECO:0000259" key="4">
    <source>
        <dbReference type="PROSITE" id="PS01124"/>
    </source>
</evidence>
<dbReference type="InterPro" id="IPR050204">
    <property type="entry name" value="AraC_XylS_family_regulators"/>
</dbReference>
<dbReference type="GO" id="GO:0043565">
    <property type="term" value="F:sequence-specific DNA binding"/>
    <property type="evidence" value="ECO:0007669"/>
    <property type="project" value="InterPro"/>
</dbReference>
<dbReference type="OrthoDB" id="9816011at2"/>
<dbReference type="PANTHER" id="PTHR46796">
    <property type="entry name" value="HTH-TYPE TRANSCRIPTIONAL ACTIVATOR RHAS-RELATED"/>
    <property type="match status" value="1"/>
</dbReference>
<accession>A0A5C4VFG1</accession>
<proteinExistence type="predicted"/>
<dbReference type="AlphaFoldDB" id="A0A5C4VFG1"/>
<evidence type="ECO:0000313" key="6">
    <source>
        <dbReference type="Proteomes" id="UP000311713"/>
    </source>
</evidence>
<feature type="domain" description="HTH araC/xylS-type" evidence="4">
    <location>
        <begin position="10"/>
        <end position="108"/>
    </location>
</feature>
<keyword evidence="2" id="KW-0238">DNA-binding</keyword>